<gene>
    <name evidence="6" type="ORF">FHT01_002779</name>
</gene>
<dbReference type="PROSITE" id="PS51118">
    <property type="entry name" value="HTH_HXLR"/>
    <property type="match status" value="1"/>
</dbReference>
<feature type="domain" description="HTH hxlR-type" evidence="5">
    <location>
        <begin position="24"/>
        <end position="121"/>
    </location>
</feature>
<evidence type="ECO:0000256" key="3">
    <source>
        <dbReference type="ARBA" id="ARBA00023163"/>
    </source>
</evidence>
<keyword evidence="1" id="KW-0805">Transcription regulation</keyword>
<evidence type="ECO:0000313" key="7">
    <source>
        <dbReference type="Proteomes" id="UP000788153"/>
    </source>
</evidence>
<dbReference type="RefSeq" id="WP_140047679.1">
    <property type="nucleotide sequence ID" value="NZ_BAAAEV010000001.1"/>
</dbReference>
<sequence length="121" mass="14022">MATSTILEDTEDTRNGPPATGWHCPAERTLQILAGKWRPMIIYWLLPEALRFNELQRRLKGITHRTLSKTLKEMEVDGLLARKDYREIPPRVDYSLTPKGESLKFVLIAMEEWAREIGTQD</sequence>
<organism evidence="6 7">
    <name type="scientific">Sphingomonas japonica</name>
    <dbReference type="NCBI Taxonomy" id="511662"/>
    <lineage>
        <taxon>Bacteria</taxon>
        <taxon>Pseudomonadati</taxon>
        <taxon>Pseudomonadota</taxon>
        <taxon>Alphaproteobacteria</taxon>
        <taxon>Sphingomonadales</taxon>
        <taxon>Sphingomonadaceae</taxon>
        <taxon>Sphingomonas</taxon>
    </lineage>
</organism>
<keyword evidence="7" id="KW-1185">Reference proteome</keyword>
<reference evidence="6 7" key="1">
    <citation type="submission" date="2020-03" db="EMBL/GenBank/DDBJ databases">
        <title>Genomic Encyclopedia of Type Strains, Phase IV (KMG-IV): sequencing the most valuable type-strain genomes for metagenomic binning, comparative biology and taxonomic classification.</title>
        <authorList>
            <person name="Goeker M."/>
        </authorList>
    </citation>
    <scope>NUCLEOTIDE SEQUENCE [LARGE SCALE GENOMIC DNA]</scope>
    <source>
        <strain evidence="6 7">DSM 22753</strain>
    </source>
</reference>
<evidence type="ECO:0000256" key="4">
    <source>
        <dbReference type="SAM" id="MobiDB-lite"/>
    </source>
</evidence>
<comment type="caution">
    <text evidence="6">The sequence shown here is derived from an EMBL/GenBank/DDBJ whole genome shotgun (WGS) entry which is preliminary data.</text>
</comment>
<dbReference type="EMBL" id="JAASQP010000001">
    <property type="protein sequence ID" value="NIJ25237.1"/>
    <property type="molecule type" value="Genomic_DNA"/>
</dbReference>
<dbReference type="SUPFAM" id="SSF46785">
    <property type="entry name" value="Winged helix' DNA-binding domain"/>
    <property type="match status" value="1"/>
</dbReference>
<dbReference type="Proteomes" id="UP000788153">
    <property type="component" value="Unassembled WGS sequence"/>
</dbReference>
<keyword evidence="3" id="KW-0804">Transcription</keyword>
<evidence type="ECO:0000256" key="2">
    <source>
        <dbReference type="ARBA" id="ARBA00023125"/>
    </source>
</evidence>
<keyword evidence="2 6" id="KW-0238">DNA-binding</keyword>
<dbReference type="PANTHER" id="PTHR33204:SF29">
    <property type="entry name" value="TRANSCRIPTIONAL REGULATOR"/>
    <property type="match status" value="1"/>
</dbReference>
<protein>
    <submittedName>
        <fullName evidence="6">DNA-binding HxlR family transcriptional regulator</fullName>
    </submittedName>
</protein>
<dbReference type="InterPro" id="IPR036390">
    <property type="entry name" value="WH_DNA-bd_sf"/>
</dbReference>
<dbReference type="PANTHER" id="PTHR33204">
    <property type="entry name" value="TRANSCRIPTIONAL REGULATOR, MARR FAMILY"/>
    <property type="match status" value="1"/>
</dbReference>
<evidence type="ECO:0000256" key="1">
    <source>
        <dbReference type="ARBA" id="ARBA00023015"/>
    </source>
</evidence>
<accession>A0ABX0U7C6</accession>
<dbReference type="InterPro" id="IPR002577">
    <property type="entry name" value="HTH_HxlR"/>
</dbReference>
<feature type="region of interest" description="Disordered" evidence="4">
    <location>
        <begin position="1"/>
        <end position="21"/>
    </location>
</feature>
<name>A0ABX0U7C6_9SPHN</name>
<dbReference type="Gene3D" id="1.10.10.10">
    <property type="entry name" value="Winged helix-like DNA-binding domain superfamily/Winged helix DNA-binding domain"/>
    <property type="match status" value="1"/>
</dbReference>
<evidence type="ECO:0000259" key="5">
    <source>
        <dbReference type="PROSITE" id="PS51118"/>
    </source>
</evidence>
<proteinExistence type="predicted"/>
<evidence type="ECO:0000313" key="6">
    <source>
        <dbReference type="EMBL" id="NIJ25237.1"/>
    </source>
</evidence>
<dbReference type="GO" id="GO:0003677">
    <property type="term" value="F:DNA binding"/>
    <property type="evidence" value="ECO:0007669"/>
    <property type="project" value="UniProtKB-KW"/>
</dbReference>
<dbReference type="InterPro" id="IPR036388">
    <property type="entry name" value="WH-like_DNA-bd_sf"/>
</dbReference>
<dbReference type="Pfam" id="PF01638">
    <property type="entry name" value="HxlR"/>
    <property type="match status" value="1"/>
</dbReference>